<dbReference type="PANTHER" id="PTHR30408:SF12">
    <property type="entry name" value="TYPE I RESTRICTION ENZYME MJAVIII SPECIFICITY SUBUNIT"/>
    <property type="match status" value="1"/>
</dbReference>
<feature type="domain" description="Type I restriction modification DNA specificity" evidence="5">
    <location>
        <begin position="30"/>
        <end position="193"/>
    </location>
</feature>
<dbReference type="Pfam" id="PF01420">
    <property type="entry name" value="Methylase_S"/>
    <property type="match status" value="2"/>
</dbReference>
<feature type="coiled-coil region" evidence="4">
    <location>
        <begin position="393"/>
        <end position="420"/>
    </location>
</feature>
<dbReference type="SUPFAM" id="SSF116734">
    <property type="entry name" value="DNA methylase specificity domain"/>
    <property type="match status" value="2"/>
</dbReference>
<accession>A0A6P1YFR1</accession>
<dbReference type="KEGG" id="cazo:G3A45_06800"/>
<dbReference type="Proteomes" id="UP000464452">
    <property type="component" value="Chromosome"/>
</dbReference>
<evidence type="ECO:0000313" key="6">
    <source>
        <dbReference type="EMBL" id="QIB27025.1"/>
    </source>
</evidence>
<evidence type="ECO:0000256" key="4">
    <source>
        <dbReference type="SAM" id="Coils"/>
    </source>
</evidence>
<proteinExistence type="inferred from homology"/>
<evidence type="ECO:0000256" key="2">
    <source>
        <dbReference type="ARBA" id="ARBA00022747"/>
    </source>
</evidence>
<dbReference type="Gene3D" id="1.10.287.1120">
    <property type="entry name" value="Bipartite methylase S protein"/>
    <property type="match status" value="1"/>
</dbReference>
<keyword evidence="6" id="KW-0378">Hydrolase</keyword>
<dbReference type="RefSeq" id="WP_163234956.1">
    <property type="nucleotide sequence ID" value="NZ_CP048617.1"/>
</dbReference>
<name>A0A6P1YFR1_9FIRM</name>
<feature type="domain" description="Type I restriction modification DNA specificity" evidence="5">
    <location>
        <begin position="227"/>
        <end position="408"/>
    </location>
</feature>
<dbReference type="GO" id="GO:0003677">
    <property type="term" value="F:DNA binding"/>
    <property type="evidence" value="ECO:0007669"/>
    <property type="project" value="UniProtKB-KW"/>
</dbReference>
<dbReference type="PANTHER" id="PTHR30408">
    <property type="entry name" value="TYPE-1 RESTRICTION ENZYME ECOKI SPECIFICITY PROTEIN"/>
    <property type="match status" value="1"/>
</dbReference>
<evidence type="ECO:0000256" key="1">
    <source>
        <dbReference type="ARBA" id="ARBA00010923"/>
    </source>
</evidence>
<sequence>MRDGRRVISSEQLTMDNKKKYKKTEIGEIPVDWEVRKLEEIADIIMGQSPKSSSYNDEGYGLPFFQGKTEFGEIYPNIKKWCSQPIKISEPNDILLSVRAPVGDVNINNVKACIGRGLAAIRYTKHSNFKFLFYILKRYKQEFEKNAQGSTFTAINSNDIKNLKIPVPPLQEQQKIASILSTVDEYIEQTDALIEKTKELKKGLMQKLLTKGIGHNEFKNTEIGEIPKEWEVKKLGDCGVCITGVSYKPKDLYDSDKDCTIRLLRSNNINEKIILNEIQFVNINRVKSEQILKNGDIVICMSNGSKRLVGKSALFKVQDGHAYTIGVFCSIFRVKNDFDKDFISYLFNSIYYNKEIRILLSGTSINNLKKSDITNIKIPIPPLKEQQKIASILSEVDNKIQQYELKKEKLQNLKKGFMQKLLTGKIRVKI</sequence>
<dbReference type="REBASE" id="379027">
    <property type="entry name" value="S.CazT31ORF6805P"/>
</dbReference>
<keyword evidence="4" id="KW-0175">Coiled coil</keyword>
<keyword evidence="6" id="KW-0255">Endonuclease</keyword>
<comment type="similarity">
    <text evidence="1">Belongs to the type-I restriction system S methylase family.</text>
</comment>
<gene>
    <name evidence="6" type="ORF">G3A45_06800</name>
</gene>
<organism evidence="6 7">
    <name type="scientific">Caloranaerobacter azorensis</name>
    <dbReference type="NCBI Taxonomy" id="116090"/>
    <lineage>
        <taxon>Bacteria</taxon>
        <taxon>Bacillati</taxon>
        <taxon>Bacillota</taxon>
        <taxon>Tissierellia</taxon>
        <taxon>Tissierellales</taxon>
        <taxon>Thermohalobacteraceae</taxon>
        <taxon>Caloranaerobacter</taxon>
    </lineage>
</organism>
<dbReference type="EMBL" id="CP048617">
    <property type="protein sequence ID" value="QIB27025.1"/>
    <property type="molecule type" value="Genomic_DNA"/>
</dbReference>
<dbReference type="AlphaFoldDB" id="A0A6P1YFR1"/>
<dbReference type="GO" id="GO:0004519">
    <property type="term" value="F:endonuclease activity"/>
    <property type="evidence" value="ECO:0007669"/>
    <property type="project" value="UniProtKB-KW"/>
</dbReference>
<dbReference type="InterPro" id="IPR000055">
    <property type="entry name" value="Restrct_endonuc_typeI_TRD"/>
</dbReference>
<dbReference type="GO" id="GO:0009307">
    <property type="term" value="P:DNA restriction-modification system"/>
    <property type="evidence" value="ECO:0007669"/>
    <property type="project" value="UniProtKB-KW"/>
</dbReference>
<dbReference type="InterPro" id="IPR044946">
    <property type="entry name" value="Restrct_endonuc_typeI_TRD_sf"/>
</dbReference>
<dbReference type="CDD" id="cd17252">
    <property type="entry name" value="RMtype1_S_EcoKI-TRD1-CR1_like"/>
    <property type="match status" value="1"/>
</dbReference>
<keyword evidence="2" id="KW-0680">Restriction system</keyword>
<dbReference type="Gene3D" id="3.90.220.20">
    <property type="entry name" value="DNA methylase specificity domains"/>
    <property type="match status" value="2"/>
</dbReference>
<keyword evidence="3" id="KW-0238">DNA-binding</keyword>
<dbReference type="InterPro" id="IPR052021">
    <property type="entry name" value="Type-I_RS_S_subunit"/>
</dbReference>
<evidence type="ECO:0000259" key="5">
    <source>
        <dbReference type="Pfam" id="PF01420"/>
    </source>
</evidence>
<reference evidence="6 7" key="1">
    <citation type="submission" date="2020-02" db="EMBL/GenBank/DDBJ databases">
        <title>Thermophilic hydrogen producing bacteria, Caloranaerobacter azorensis.</title>
        <authorList>
            <person name="Baek K."/>
        </authorList>
    </citation>
    <scope>NUCLEOTIDE SEQUENCE [LARGE SCALE GENOMIC DNA]</scope>
    <source>
        <strain evidence="6 7">T3-1</strain>
    </source>
</reference>
<protein>
    <submittedName>
        <fullName evidence="6">Restriction endonuclease subunit S</fullName>
    </submittedName>
</protein>
<evidence type="ECO:0000313" key="7">
    <source>
        <dbReference type="Proteomes" id="UP000464452"/>
    </source>
</evidence>
<dbReference type="CDD" id="cd17245">
    <property type="entry name" value="RMtype1_S_TteMORF1547P-TRD2-CR2_Aco12261I-TRD1-CR1_like"/>
    <property type="match status" value="1"/>
</dbReference>
<evidence type="ECO:0000256" key="3">
    <source>
        <dbReference type="ARBA" id="ARBA00023125"/>
    </source>
</evidence>
<keyword evidence="6" id="KW-0540">Nuclease</keyword>